<dbReference type="GO" id="GO:0000462">
    <property type="term" value="P:maturation of SSU-rRNA from tricistronic rRNA transcript (SSU-rRNA, 5.8S rRNA, LSU-rRNA)"/>
    <property type="evidence" value="ECO:0007669"/>
    <property type="project" value="TreeGrafter"/>
</dbReference>
<dbReference type="AlphaFoldDB" id="A0A316UPV0"/>
<dbReference type="STRING" id="1569628.A0A316UPV0"/>
<dbReference type="EMBL" id="KZ819668">
    <property type="protein sequence ID" value="PWN27332.1"/>
    <property type="molecule type" value="Genomic_DNA"/>
</dbReference>
<feature type="region of interest" description="Disordered" evidence="1">
    <location>
        <begin position="112"/>
        <end position="180"/>
    </location>
</feature>
<evidence type="ECO:0008006" key="4">
    <source>
        <dbReference type="Google" id="ProtNLM"/>
    </source>
</evidence>
<reference evidence="2 3" key="1">
    <citation type="journal article" date="2018" name="Mol. Biol. Evol.">
        <title>Broad Genomic Sampling Reveals a Smut Pathogenic Ancestry of the Fungal Clade Ustilaginomycotina.</title>
        <authorList>
            <person name="Kijpornyongpan T."/>
            <person name="Mondo S.J."/>
            <person name="Barry K."/>
            <person name="Sandor L."/>
            <person name="Lee J."/>
            <person name="Lipzen A."/>
            <person name="Pangilinan J."/>
            <person name="LaButti K."/>
            <person name="Hainaut M."/>
            <person name="Henrissat B."/>
            <person name="Grigoriev I.V."/>
            <person name="Spatafora J.W."/>
            <person name="Aime M.C."/>
        </authorList>
    </citation>
    <scope>NUCLEOTIDE SEQUENCE [LARGE SCALE GENOMIC DNA]</scope>
    <source>
        <strain evidence="2 3">MCA 5214</strain>
    </source>
</reference>
<accession>A0A316UPV0</accession>
<sequence length="348" mass="37557">MAHNAFANLLAEVATQSKQTFTASTSQIKPASIAGRHDDFLALQSSLLLCYNAHLAAIASHRALGLSLSDSNGAEMVQNLVRLRLHLEKMKPIEARMRPRWARWIKAAQVAKNDANGDEQDEEVTFRPNPGALLDTTPAPVESKASRSSRSSRQAESSSSVYRPPKMAAVPYNPRDDRYGLNDKEARARSAQNTHLLSDLSTSLSSNPYSEATSGLATGSRGSNTNVSARARKLAEMKAYEEDNFTRLAQSKKDARQRRRDEEDVALGGATTAGVGRGGKVGAGLEEEFGDLLRGHGKKRGRGELDDLRGRSKAARGTGGEKGGHRSSGGGTGGNRFQKAVKSHHKRK</sequence>
<dbReference type="PANTHER" id="PTHR13237">
    <property type="entry name" value="SOMETHING ABOUT SILENCING PROTEIN 10-RELATED"/>
    <property type="match status" value="1"/>
</dbReference>
<dbReference type="PANTHER" id="PTHR13237:SF9">
    <property type="entry name" value="NEUROGUIDIN"/>
    <property type="match status" value="1"/>
</dbReference>
<dbReference type="RefSeq" id="XP_025361944.1">
    <property type="nucleotide sequence ID" value="XM_025508256.1"/>
</dbReference>
<feature type="compositionally biased region" description="Basic and acidic residues" evidence="1">
    <location>
        <begin position="246"/>
        <end position="262"/>
    </location>
</feature>
<evidence type="ECO:0000313" key="2">
    <source>
        <dbReference type="EMBL" id="PWN27332.1"/>
    </source>
</evidence>
<feature type="compositionally biased region" description="Low complexity" evidence="1">
    <location>
        <begin position="142"/>
        <end position="160"/>
    </location>
</feature>
<dbReference type="GeneID" id="37030079"/>
<dbReference type="GO" id="GO:0032040">
    <property type="term" value="C:small-subunit processome"/>
    <property type="evidence" value="ECO:0007669"/>
    <property type="project" value="TreeGrafter"/>
</dbReference>
<dbReference type="OrthoDB" id="203440at2759"/>
<organism evidence="2 3">
    <name type="scientific">Jaminaea rosea</name>
    <dbReference type="NCBI Taxonomy" id="1569628"/>
    <lineage>
        <taxon>Eukaryota</taxon>
        <taxon>Fungi</taxon>
        <taxon>Dikarya</taxon>
        <taxon>Basidiomycota</taxon>
        <taxon>Ustilaginomycotina</taxon>
        <taxon>Exobasidiomycetes</taxon>
        <taxon>Microstromatales</taxon>
        <taxon>Microstromatales incertae sedis</taxon>
        <taxon>Jaminaea</taxon>
    </lineage>
</organism>
<evidence type="ECO:0000256" key="1">
    <source>
        <dbReference type="SAM" id="MobiDB-lite"/>
    </source>
</evidence>
<dbReference type="Proteomes" id="UP000245884">
    <property type="component" value="Unassembled WGS sequence"/>
</dbReference>
<gene>
    <name evidence="2" type="ORF">BDZ90DRAFT_260425</name>
</gene>
<protein>
    <recommendedName>
        <fullName evidence="4">Sas10 C-terminal domain-containing protein</fullName>
    </recommendedName>
</protein>
<feature type="compositionally biased region" description="Basic residues" evidence="1">
    <location>
        <begin position="339"/>
        <end position="348"/>
    </location>
</feature>
<feature type="region of interest" description="Disordered" evidence="1">
    <location>
        <begin position="199"/>
        <end position="226"/>
    </location>
</feature>
<evidence type="ECO:0000313" key="3">
    <source>
        <dbReference type="Proteomes" id="UP000245884"/>
    </source>
</evidence>
<feature type="region of interest" description="Disordered" evidence="1">
    <location>
        <begin position="246"/>
        <end position="348"/>
    </location>
</feature>
<keyword evidence="3" id="KW-1185">Reference proteome</keyword>
<proteinExistence type="predicted"/>
<feature type="compositionally biased region" description="Gly residues" evidence="1">
    <location>
        <begin position="317"/>
        <end position="334"/>
    </location>
</feature>
<feature type="compositionally biased region" description="Polar residues" evidence="1">
    <location>
        <begin position="207"/>
        <end position="226"/>
    </location>
</feature>
<name>A0A316UPV0_9BASI</name>